<protein>
    <recommendedName>
        <fullName evidence="6">GTP cyclohydrolase 1</fullName>
        <ecNumber evidence="6">3.5.4.16</ecNumber>
    </recommendedName>
    <alternativeName>
        <fullName evidence="6">GTP cyclohydrolase I</fullName>
        <shortName evidence="6">GTP-CH-I</shortName>
    </alternativeName>
</protein>
<dbReference type="InterPro" id="IPR018234">
    <property type="entry name" value="GTP_CycHdrlase_I_CS"/>
</dbReference>
<keyword evidence="6" id="KW-0862">Zinc</keyword>
<reference evidence="8 9" key="1">
    <citation type="journal article" date="2007" name="PLoS Genet.">
        <title>A tale of two oxidation states: bacterial colonization of arsenic-rich environments.</title>
        <authorList>
            <person name="Muller D."/>
            <person name="Medigue C."/>
            <person name="Koechler S."/>
            <person name="Barbe V."/>
            <person name="Barakat M."/>
            <person name="Talla E."/>
            <person name="Bonnefoy V."/>
            <person name="Krin E."/>
            <person name="Arsene-Ploetze F."/>
            <person name="Carapito C."/>
            <person name="Chandler M."/>
            <person name="Cournoyer B."/>
            <person name="Cruveiller S."/>
            <person name="Dossat C."/>
            <person name="Duval S."/>
            <person name="Heymann M."/>
            <person name="Leize E."/>
            <person name="Lieutaud A."/>
            <person name="Lievremont D."/>
            <person name="Makita Y."/>
            <person name="Mangenot S."/>
            <person name="Nitschke W."/>
            <person name="Ortet P."/>
            <person name="Perdrial N."/>
            <person name="Schoepp B."/>
            <person name="Siguier N."/>
            <person name="Simeonova D.D."/>
            <person name="Rouy Z."/>
            <person name="Segurens B."/>
            <person name="Turlin E."/>
            <person name="Vallenet D."/>
            <person name="Van Dorsselaer A."/>
            <person name="Weiss S."/>
            <person name="Weissenbach J."/>
            <person name="Lett M.C."/>
            <person name="Danchin A."/>
            <person name="Bertin P.N."/>
        </authorList>
    </citation>
    <scope>NUCLEOTIDE SEQUENCE [LARGE SCALE GENOMIC DNA]</scope>
    <source>
        <strain evidence="9">ULPAs1</strain>
    </source>
</reference>
<dbReference type="STRING" id="204773.HEAR1481"/>
<dbReference type="GO" id="GO:0006730">
    <property type="term" value="P:one-carbon metabolic process"/>
    <property type="evidence" value="ECO:0007669"/>
    <property type="project" value="UniProtKB-UniRule"/>
</dbReference>
<keyword evidence="4 6" id="KW-0554">One-carbon metabolism</keyword>
<keyword evidence="6" id="KW-0342">GTP-binding</keyword>
<dbReference type="HAMAP" id="MF_00223">
    <property type="entry name" value="FolE"/>
    <property type="match status" value="1"/>
</dbReference>
<evidence type="ECO:0000256" key="3">
    <source>
        <dbReference type="ARBA" id="ARBA00008085"/>
    </source>
</evidence>
<dbReference type="NCBIfam" id="NF006826">
    <property type="entry name" value="PRK09347.1-3"/>
    <property type="match status" value="1"/>
</dbReference>
<keyword evidence="9" id="KW-1185">Reference proteome</keyword>
<dbReference type="eggNOG" id="COG0302">
    <property type="taxonomic scope" value="Bacteria"/>
</dbReference>
<organism evidence="8 9">
    <name type="scientific">Herminiimonas arsenicoxydans</name>
    <dbReference type="NCBI Taxonomy" id="204773"/>
    <lineage>
        <taxon>Bacteria</taxon>
        <taxon>Pseudomonadati</taxon>
        <taxon>Pseudomonadota</taxon>
        <taxon>Betaproteobacteria</taxon>
        <taxon>Burkholderiales</taxon>
        <taxon>Oxalobacteraceae</taxon>
        <taxon>Herminiimonas</taxon>
    </lineage>
</organism>
<dbReference type="Proteomes" id="UP000006697">
    <property type="component" value="Chromosome"/>
</dbReference>
<keyword evidence="6" id="KW-0547">Nucleotide-binding</keyword>
<dbReference type="HOGENOM" id="CLU_049768_3_1_4"/>
<dbReference type="InterPro" id="IPR043133">
    <property type="entry name" value="GTP-CH-I_C/QueF"/>
</dbReference>
<dbReference type="FunFam" id="3.30.1130.10:FF:000001">
    <property type="entry name" value="GTP cyclohydrolase 1"/>
    <property type="match status" value="1"/>
</dbReference>
<sequence>MSAHAGSAVVSEMEANDFSEHDWRRLLIHLGENPNRQGLQETPKRVQKAWQQWTAGYAQDPAEILKVFSDGAEQYKELIIVRGIPVYSHCEHHLAPFFGTATIGYTPNGKIVGLSKLTRLVDCYARRLQVQERLTIQIAETLMEHVQPLSVGVVIRCRHMCMESRGIQTQGEETVTSALLGEMRSNPALRSEFLTLTREKD</sequence>
<dbReference type="GO" id="GO:0008270">
    <property type="term" value="F:zinc ion binding"/>
    <property type="evidence" value="ECO:0007669"/>
    <property type="project" value="UniProtKB-UniRule"/>
</dbReference>
<accession>A4G565</accession>
<dbReference type="UniPathway" id="UPA00848">
    <property type="reaction ID" value="UER00151"/>
</dbReference>
<dbReference type="GO" id="GO:0005737">
    <property type="term" value="C:cytoplasm"/>
    <property type="evidence" value="ECO:0007669"/>
    <property type="project" value="TreeGrafter"/>
</dbReference>
<feature type="binding site" evidence="6">
    <location>
        <position position="90"/>
    </location>
    <ligand>
        <name>Zn(2+)</name>
        <dbReference type="ChEBI" id="CHEBI:29105"/>
    </ligand>
</feature>
<dbReference type="Gene3D" id="1.10.286.10">
    <property type="match status" value="1"/>
</dbReference>
<dbReference type="GO" id="GO:0006729">
    <property type="term" value="P:tetrahydrobiopterin biosynthetic process"/>
    <property type="evidence" value="ECO:0007669"/>
    <property type="project" value="TreeGrafter"/>
</dbReference>
<evidence type="ECO:0000256" key="2">
    <source>
        <dbReference type="ARBA" id="ARBA00005080"/>
    </source>
</evidence>
<keyword evidence="6" id="KW-0479">Metal-binding</keyword>
<proteinExistence type="inferred from homology"/>
<dbReference type="NCBIfam" id="TIGR00063">
    <property type="entry name" value="folE"/>
    <property type="match status" value="1"/>
</dbReference>
<keyword evidence="5 6" id="KW-0378">Hydrolase</keyword>
<dbReference type="GO" id="GO:0046654">
    <property type="term" value="P:tetrahydrofolate biosynthetic process"/>
    <property type="evidence" value="ECO:0007669"/>
    <property type="project" value="UniProtKB-UniRule"/>
</dbReference>
<dbReference type="Pfam" id="PF01227">
    <property type="entry name" value="GTP_cyclohydroI"/>
    <property type="match status" value="1"/>
</dbReference>
<dbReference type="GO" id="GO:0003934">
    <property type="term" value="F:GTP cyclohydrolase I activity"/>
    <property type="evidence" value="ECO:0007669"/>
    <property type="project" value="UniProtKB-UniRule"/>
</dbReference>
<dbReference type="GO" id="GO:0005525">
    <property type="term" value="F:GTP binding"/>
    <property type="evidence" value="ECO:0007669"/>
    <property type="project" value="UniProtKB-KW"/>
</dbReference>
<comment type="subunit">
    <text evidence="6">Homopolymer.</text>
</comment>
<gene>
    <name evidence="6 8" type="primary">folE</name>
    <name evidence="8" type="ordered locus">HEAR1481</name>
</gene>
<evidence type="ECO:0000259" key="7">
    <source>
        <dbReference type="Pfam" id="PF01227"/>
    </source>
</evidence>
<dbReference type="AlphaFoldDB" id="A4G565"/>
<comment type="similarity">
    <text evidence="3 6">Belongs to the GTP cyclohydrolase I family.</text>
</comment>
<dbReference type="NCBIfam" id="NF006825">
    <property type="entry name" value="PRK09347.1-2"/>
    <property type="match status" value="1"/>
</dbReference>
<dbReference type="PROSITE" id="PS00860">
    <property type="entry name" value="GTP_CYCLOHYDROL_1_2"/>
    <property type="match status" value="1"/>
</dbReference>
<dbReference type="PANTHER" id="PTHR11109:SF7">
    <property type="entry name" value="GTP CYCLOHYDROLASE 1"/>
    <property type="match status" value="1"/>
</dbReference>
<dbReference type="InterPro" id="IPR043134">
    <property type="entry name" value="GTP-CH-I_N"/>
</dbReference>
<comment type="pathway">
    <text evidence="2 6">Cofactor biosynthesis; 7,8-dihydroneopterin triphosphate biosynthesis; 7,8-dihydroneopterin triphosphate from GTP: step 1/1.</text>
</comment>
<dbReference type="SUPFAM" id="SSF55620">
    <property type="entry name" value="Tetrahydrobiopterin biosynthesis enzymes-like"/>
    <property type="match status" value="1"/>
</dbReference>
<evidence type="ECO:0000313" key="8">
    <source>
        <dbReference type="EMBL" id="CAL61652.2"/>
    </source>
</evidence>
<feature type="domain" description="GTP cyclohydrolase I" evidence="7">
    <location>
        <begin position="20"/>
        <end position="197"/>
    </location>
</feature>
<comment type="catalytic activity">
    <reaction evidence="1 6">
        <text>GTP + H2O = 7,8-dihydroneopterin 3'-triphosphate + formate + H(+)</text>
        <dbReference type="Rhea" id="RHEA:17473"/>
        <dbReference type="ChEBI" id="CHEBI:15377"/>
        <dbReference type="ChEBI" id="CHEBI:15378"/>
        <dbReference type="ChEBI" id="CHEBI:15740"/>
        <dbReference type="ChEBI" id="CHEBI:37565"/>
        <dbReference type="ChEBI" id="CHEBI:58462"/>
        <dbReference type="EC" id="3.5.4.16"/>
    </reaction>
</comment>
<name>A4G565_HERAR</name>
<feature type="binding site" evidence="6">
    <location>
        <position position="93"/>
    </location>
    <ligand>
        <name>Zn(2+)</name>
        <dbReference type="ChEBI" id="CHEBI:29105"/>
    </ligand>
</feature>
<dbReference type="KEGG" id="har:HEAR1481"/>
<dbReference type="EC" id="3.5.4.16" evidence="6"/>
<evidence type="ECO:0000256" key="5">
    <source>
        <dbReference type="ARBA" id="ARBA00022801"/>
    </source>
</evidence>
<dbReference type="PROSITE" id="PS00859">
    <property type="entry name" value="GTP_CYCLOHYDROL_1_1"/>
    <property type="match status" value="1"/>
</dbReference>
<evidence type="ECO:0000256" key="6">
    <source>
        <dbReference type="HAMAP-Rule" id="MF_00223"/>
    </source>
</evidence>
<dbReference type="PANTHER" id="PTHR11109">
    <property type="entry name" value="GTP CYCLOHYDROLASE I"/>
    <property type="match status" value="1"/>
</dbReference>
<evidence type="ECO:0000256" key="4">
    <source>
        <dbReference type="ARBA" id="ARBA00022563"/>
    </source>
</evidence>
<evidence type="ECO:0000313" key="9">
    <source>
        <dbReference type="Proteomes" id="UP000006697"/>
    </source>
</evidence>
<dbReference type="InterPro" id="IPR020602">
    <property type="entry name" value="GTP_CycHdrlase_I_dom"/>
</dbReference>
<dbReference type="EMBL" id="CU207211">
    <property type="protein sequence ID" value="CAL61652.2"/>
    <property type="molecule type" value="Genomic_DNA"/>
</dbReference>
<feature type="binding site" evidence="6">
    <location>
        <position position="161"/>
    </location>
    <ligand>
        <name>Zn(2+)</name>
        <dbReference type="ChEBI" id="CHEBI:29105"/>
    </ligand>
</feature>
<dbReference type="Gene3D" id="3.30.1130.10">
    <property type="match status" value="1"/>
</dbReference>
<evidence type="ECO:0000256" key="1">
    <source>
        <dbReference type="ARBA" id="ARBA00001052"/>
    </source>
</evidence>
<dbReference type="InterPro" id="IPR001474">
    <property type="entry name" value="GTP_CycHdrlase_I"/>
</dbReference>